<accession>A0A0P1NX23</accession>
<dbReference type="Gene3D" id="3.30.470.10">
    <property type="match status" value="1"/>
</dbReference>
<accession>A0A0S4N0F6</accession>
<dbReference type="Proteomes" id="UP000182011">
    <property type="component" value="Unassembled WGS sequence"/>
</dbReference>
<dbReference type="FunFam" id="3.20.10.10:FF:000002">
    <property type="entry name" value="D-alanine aminotransferase"/>
    <property type="match status" value="1"/>
</dbReference>
<dbReference type="InterPro" id="IPR050571">
    <property type="entry name" value="Class-IV_PLP-Dep_Aminotrnsfr"/>
</dbReference>
<comment type="similarity">
    <text evidence="2">Belongs to the class-IV pyridoxal-phosphate-dependent aminotransferase family.</text>
</comment>
<proteinExistence type="inferred from homology"/>
<dbReference type="InterPro" id="IPR001544">
    <property type="entry name" value="Aminotrans_IV"/>
</dbReference>
<dbReference type="InterPro" id="IPR043132">
    <property type="entry name" value="BCAT-like_C"/>
</dbReference>
<protein>
    <submittedName>
        <fullName evidence="5">Branched-chain amino acid aminotransferase</fullName>
    </submittedName>
</protein>
<evidence type="ECO:0000256" key="2">
    <source>
        <dbReference type="ARBA" id="ARBA00009320"/>
    </source>
</evidence>
<evidence type="ECO:0000313" key="7">
    <source>
        <dbReference type="Proteomes" id="UP000182200"/>
    </source>
</evidence>
<reference evidence="4 7" key="2">
    <citation type="submission" date="2015-11" db="EMBL/GenBank/DDBJ databases">
        <authorList>
            <person name="Varghese N."/>
        </authorList>
    </citation>
    <scope>NUCLEOTIDE SEQUENCE [LARGE SCALE GENOMIC DNA]</scope>
    <source>
        <strain evidence="4 7">JGI-8</strain>
    </source>
</reference>
<dbReference type="PANTHER" id="PTHR42743:SF22">
    <property type="entry name" value="D-AMINO-ACID TRANSAMINASE, CHLOROPLASTIC"/>
    <property type="match status" value="1"/>
</dbReference>
<reference evidence="5 6" key="1">
    <citation type="submission" date="2015-11" db="EMBL/GenBank/DDBJ databases">
        <authorList>
            <person name="Zhang Y."/>
            <person name="Guo Z."/>
        </authorList>
    </citation>
    <scope>NUCLEOTIDE SEQUENCE [LARGE SCALE GENOMIC DNA]</scope>
    <source>
        <strain evidence="5">JGI-4</strain>
    </source>
</reference>
<name>A0A0P1LXP3_9BACT</name>
<accession>A0A0P1MA49</accession>
<dbReference type="RefSeq" id="WP_047133349.1">
    <property type="nucleotide sequence ID" value="NZ_CZVI01000001.1"/>
</dbReference>
<keyword evidence="3" id="KW-0663">Pyridoxal phosphate</keyword>
<dbReference type="EMBL" id="CZVI01000001">
    <property type="protein sequence ID" value="CUS77847.1"/>
    <property type="molecule type" value="Genomic_DNA"/>
</dbReference>
<accession>A0A0P1M6M1</accession>
<evidence type="ECO:0000256" key="3">
    <source>
        <dbReference type="ARBA" id="ARBA00022898"/>
    </source>
</evidence>
<evidence type="ECO:0000256" key="1">
    <source>
        <dbReference type="ARBA" id="ARBA00001933"/>
    </source>
</evidence>
<accession>A0A0P1LXP3</accession>
<keyword evidence="7" id="KW-1185">Reference proteome</keyword>
<accession>A0A0P1P4E1</accession>
<dbReference type="InterPro" id="IPR036038">
    <property type="entry name" value="Aminotransferase-like"/>
</dbReference>
<dbReference type="Gene3D" id="3.20.10.10">
    <property type="entry name" value="D-amino Acid Aminotransferase, subunit A, domain 2"/>
    <property type="match status" value="1"/>
</dbReference>
<accession>A0A0P1P654</accession>
<dbReference type="Pfam" id="PF01063">
    <property type="entry name" value="Aminotran_4"/>
    <property type="match status" value="1"/>
</dbReference>
<dbReference type="OrthoDB" id="9805628at2"/>
<comment type="cofactor">
    <cofactor evidence="1">
        <name>pyridoxal 5'-phosphate</name>
        <dbReference type="ChEBI" id="CHEBI:597326"/>
    </cofactor>
</comment>
<dbReference type="Proteomes" id="UP000182200">
    <property type="component" value="Unassembled WGS sequence"/>
</dbReference>
<organism evidence="5 6">
    <name type="scientific">Candidatus Kryptonium thompsonii</name>
    <dbReference type="NCBI Taxonomy" id="1633631"/>
    <lineage>
        <taxon>Bacteria</taxon>
        <taxon>Pseudomonadati</taxon>
        <taxon>Candidatus Kryptoniota</taxon>
        <taxon>Candidatus Kryptonium</taxon>
    </lineage>
</organism>
<evidence type="ECO:0000313" key="6">
    <source>
        <dbReference type="Proteomes" id="UP000182011"/>
    </source>
</evidence>
<dbReference type="InterPro" id="IPR043131">
    <property type="entry name" value="BCAT-like_N"/>
</dbReference>
<dbReference type="AlphaFoldDB" id="A0A0P1LXP3"/>
<dbReference type="PANTHER" id="PTHR42743">
    <property type="entry name" value="AMINO-ACID AMINOTRANSFERASE"/>
    <property type="match status" value="1"/>
</dbReference>
<dbReference type="CDD" id="cd00449">
    <property type="entry name" value="PLPDE_IV"/>
    <property type="match status" value="1"/>
</dbReference>
<dbReference type="STRING" id="1633631.GCA_001442925_01097"/>
<dbReference type="GO" id="GO:0046394">
    <property type="term" value="P:carboxylic acid biosynthetic process"/>
    <property type="evidence" value="ECO:0007669"/>
    <property type="project" value="UniProtKB-ARBA"/>
</dbReference>
<accession>A0A0P1LMV4</accession>
<dbReference type="GO" id="GO:0008652">
    <property type="term" value="P:amino acid biosynthetic process"/>
    <property type="evidence" value="ECO:0007669"/>
    <property type="project" value="UniProtKB-ARBA"/>
</dbReference>
<evidence type="ECO:0000313" key="4">
    <source>
        <dbReference type="EMBL" id="CUS77847.1"/>
    </source>
</evidence>
<dbReference type="GO" id="GO:0008483">
    <property type="term" value="F:transaminase activity"/>
    <property type="evidence" value="ECO:0007669"/>
    <property type="project" value="UniProtKB-KW"/>
</dbReference>
<sequence>MKGKKLKIWTEKDYLDWVKQETPLKEKYFAMYSTVWDAVVTNPNLMTIPFDDHMVHRGDGVFDNSLVVNGKVYLLDEHLDRIIRSATAIGIKIPLSKQEMKDIILETIAITGKRDCMARFWISRGTGGFSVYPDESPKGHFYLIITSSPNYPARYYEEGLSVVTSPFPLRQPFTPQVKSCNYLANAMMEFFAHNVGADTAIAIDSEGYLTEGSNKNVAIVTRDGIFKYPRLEKVLHGTMLKRAIYFANLLKGEGILKDVISTDIPISEAYNSAEMMFFSTTLIVAPIVKYDGITIGDGKPGEIYKRLREMFKKDMTENSEVLTPVDYD</sequence>
<evidence type="ECO:0000313" key="5">
    <source>
        <dbReference type="EMBL" id="CUU04746.1"/>
    </source>
</evidence>
<accession>A0A0P1MEK5</accession>
<dbReference type="EMBL" id="FAOP01000004">
    <property type="protein sequence ID" value="CUU04746.1"/>
    <property type="molecule type" value="Genomic_DNA"/>
</dbReference>
<accession>A0A0P1L9Q4</accession>
<keyword evidence="5" id="KW-0808">Transferase</keyword>
<dbReference type="SUPFAM" id="SSF56752">
    <property type="entry name" value="D-aminoacid aminotransferase-like PLP-dependent enzymes"/>
    <property type="match status" value="1"/>
</dbReference>
<keyword evidence="5" id="KW-0032">Aminotransferase</keyword>
<gene>
    <name evidence="5" type="ORF">JGI4_01098</name>
    <name evidence="4" type="ORF">JGI8_00170</name>
</gene>
<accession>A0A0P1LCV0</accession>